<sequence length="192" mass="21565">MKQIQQQAPPAYLQIIKESKKIGFNQFCDYKTGFFLKGLAAAKQNGRFLELGTGTGASASWILEGMDETSTLITVDIDPAVHAVAKKMLGHDTRITFRCEEGSAFIQTMTETFDFIFADTWPGKFDLLDKTLDQLNVGGFYVIHDVLPHEKLPEEYRIKAPTLVQALRNRKDMIITEMDWSTGVLLAIKTAE</sequence>
<dbReference type="GO" id="GO:0008168">
    <property type="term" value="F:methyltransferase activity"/>
    <property type="evidence" value="ECO:0007669"/>
    <property type="project" value="UniProtKB-KW"/>
</dbReference>
<dbReference type="InterPro" id="IPR029063">
    <property type="entry name" value="SAM-dependent_MTases_sf"/>
</dbReference>
<dbReference type="EC" id="2.1.1.-" evidence="1"/>
<evidence type="ECO:0000313" key="1">
    <source>
        <dbReference type="EMBL" id="MDG5755330.1"/>
    </source>
</evidence>
<keyword evidence="1" id="KW-0489">Methyltransferase</keyword>
<keyword evidence="2" id="KW-1185">Reference proteome</keyword>
<organism evidence="1 2">
    <name type="scientific">Ectobacillus antri</name>
    <dbReference type="NCBI Taxonomy" id="2486280"/>
    <lineage>
        <taxon>Bacteria</taxon>
        <taxon>Bacillati</taxon>
        <taxon>Bacillota</taxon>
        <taxon>Bacilli</taxon>
        <taxon>Bacillales</taxon>
        <taxon>Bacillaceae</taxon>
        <taxon>Ectobacillus</taxon>
    </lineage>
</organism>
<name>A0ABT6H9H8_9BACI</name>
<dbReference type="PANTHER" id="PTHR43167:SF1">
    <property type="entry name" value="PUTATIVE (AFU_ORTHOLOGUE AFUA_6G01830)-RELATED"/>
    <property type="match status" value="1"/>
</dbReference>
<gene>
    <name evidence="1" type="ORF">P6P90_15620</name>
</gene>
<dbReference type="Pfam" id="PF13578">
    <property type="entry name" value="Methyltransf_24"/>
    <property type="match status" value="1"/>
</dbReference>
<keyword evidence="1" id="KW-0808">Transferase</keyword>
<comment type="caution">
    <text evidence="1">The sequence shown here is derived from an EMBL/GenBank/DDBJ whole genome shotgun (WGS) entry which is preliminary data.</text>
</comment>
<protein>
    <submittedName>
        <fullName evidence="1">Class I SAM-dependent methyltransferase</fullName>
        <ecNumber evidence="1">2.1.1.-</ecNumber>
    </submittedName>
</protein>
<dbReference type="EMBL" id="JARULN010000024">
    <property type="protein sequence ID" value="MDG5755330.1"/>
    <property type="molecule type" value="Genomic_DNA"/>
</dbReference>
<dbReference type="RefSeq" id="WP_278018587.1">
    <property type="nucleotide sequence ID" value="NZ_JARRRY010000022.1"/>
</dbReference>
<dbReference type="SUPFAM" id="SSF53335">
    <property type="entry name" value="S-adenosyl-L-methionine-dependent methyltransferases"/>
    <property type="match status" value="1"/>
</dbReference>
<dbReference type="PANTHER" id="PTHR43167">
    <property type="entry name" value="PUTATIVE (AFU_ORTHOLOGUE AFUA_6G01830)-RELATED"/>
    <property type="match status" value="1"/>
</dbReference>
<dbReference type="Proteomes" id="UP001218246">
    <property type="component" value="Unassembled WGS sequence"/>
</dbReference>
<accession>A0ABT6H9H8</accession>
<dbReference type="CDD" id="cd02440">
    <property type="entry name" value="AdoMet_MTases"/>
    <property type="match status" value="1"/>
</dbReference>
<evidence type="ECO:0000313" key="2">
    <source>
        <dbReference type="Proteomes" id="UP001218246"/>
    </source>
</evidence>
<proteinExistence type="predicted"/>
<dbReference type="GO" id="GO:0032259">
    <property type="term" value="P:methylation"/>
    <property type="evidence" value="ECO:0007669"/>
    <property type="project" value="UniProtKB-KW"/>
</dbReference>
<dbReference type="Gene3D" id="3.40.50.150">
    <property type="entry name" value="Vaccinia Virus protein VP39"/>
    <property type="match status" value="1"/>
</dbReference>
<reference evidence="1 2" key="1">
    <citation type="submission" date="2023-04" db="EMBL/GenBank/DDBJ databases">
        <title>Ectobacillus antri isolated from activated sludge.</title>
        <authorList>
            <person name="Yan P."/>
            <person name="Liu X."/>
        </authorList>
    </citation>
    <scope>NUCLEOTIDE SEQUENCE [LARGE SCALE GENOMIC DNA]</scope>
    <source>
        <strain evidence="1 2">C18H</strain>
    </source>
</reference>